<dbReference type="Gene3D" id="1.20.1260.10">
    <property type="match status" value="1"/>
</dbReference>
<comment type="caution">
    <text evidence="3">The sequence shown here is derived from an EMBL/GenBank/DDBJ whole genome shotgun (WGS) entry which is preliminary data.</text>
</comment>
<dbReference type="AlphaFoldDB" id="A0A6A7Y4F4"/>
<dbReference type="InterPro" id="IPR012347">
    <property type="entry name" value="Ferritin-like"/>
</dbReference>
<name>A0A6A7Y4F4_9HYPH</name>
<dbReference type="EMBL" id="VWNA01000001">
    <property type="protein sequence ID" value="MQT14023.1"/>
    <property type="molecule type" value="Genomic_DNA"/>
</dbReference>
<evidence type="ECO:0000259" key="2">
    <source>
        <dbReference type="Pfam" id="PF13628"/>
    </source>
</evidence>
<evidence type="ECO:0000313" key="4">
    <source>
        <dbReference type="Proteomes" id="UP000332515"/>
    </source>
</evidence>
<proteinExistence type="predicted"/>
<feature type="signal peptide" evidence="1">
    <location>
        <begin position="1"/>
        <end position="23"/>
    </location>
</feature>
<gene>
    <name evidence="3" type="ORF">F0357_15505</name>
</gene>
<feature type="domain" description="DUF4142" evidence="2">
    <location>
        <begin position="48"/>
        <end position="184"/>
    </location>
</feature>
<sequence length="191" mass="20066">MNKFAISAAALVLAGAVSTGAYADSMTGHAAMQHSGAAINLPAIPTPSTKDFVDTAAAANGFEIASSELALKKTHFPPVASFAKRMVHDHTAIGKAFVATLKKSGTGLTPPAGLGPDLDKVMARLNGEVGVTFERDYIAVQTKGHEAAYQLFSAYAKGGENAQFRAFAKKTLPIIEMHLKMCYALQKVKLS</sequence>
<evidence type="ECO:0000313" key="3">
    <source>
        <dbReference type="EMBL" id="MQT14023.1"/>
    </source>
</evidence>
<accession>A0A6A7Y4F4</accession>
<keyword evidence="1" id="KW-0732">Signal</keyword>
<dbReference type="Proteomes" id="UP000332515">
    <property type="component" value="Unassembled WGS sequence"/>
</dbReference>
<dbReference type="RefSeq" id="WP_153483887.1">
    <property type="nucleotide sequence ID" value="NZ_VWNA01000001.1"/>
</dbReference>
<protein>
    <submittedName>
        <fullName evidence="3">DUF4142 domain-containing protein</fullName>
    </submittedName>
</protein>
<evidence type="ECO:0000256" key="1">
    <source>
        <dbReference type="SAM" id="SignalP"/>
    </source>
</evidence>
<dbReference type="Pfam" id="PF13628">
    <property type="entry name" value="DUF4142"/>
    <property type="match status" value="1"/>
</dbReference>
<organism evidence="3 4">
    <name type="scientific">Segnochrobactrum spirostomi</name>
    <dbReference type="NCBI Taxonomy" id="2608987"/>
    <lineage>
        <taxon>Bacteria</taxon>
        <taxon>Pseudomonadati</taxon>
        <taxon>Pseudomonadota</taxon>
        <taxon>Alphaproteobacteria</taxon>
        <taxon>Hyphomicrobiales</taxon>
        <taxon>Segnochrobactraceae</taxon>
        <taxon>Segnochrobactrum</taxon>
    </lineage>
</organism>
<dbReference type="InterPro" id="IPR025419">
    <property type="entry name" value="DUF4142"/>
</dbReference>
<dbReference type="PANTHER" id="PTHR38593:SF1">
    <property type="entry name" value="BLR2558 PROTEIN"/>
    <property type="match status" value="1"/>
</dbReference>
<keyword evidence="4" id="KW-1185">Reference proteome</keyword>
<feature type="chain" id="PRO_5025611685" evidence="1">
    <location>
        <begin position="24"/>
        <end position="191"/>
    </location>
</feature>
<dbReference type="PANTHER" id="PTHR38593">
    <property type="entry name" value="BLR2558 PROTEIN"/>
    <property type="match status" value="1"/>
</dbReference>
<reference evidence="3 4" key="1">
    <citation type="submission" date="2019-09" db="EMBL/GenBank/DDBJ databases">
        <title>Segnochrobactrum spirostomi gen. nov., sp. nov., isolated from the ciliate Spirostomum cf. yagiui and description of a novel family, Segnochrobactraceae fam. nov. within the order Rhizobiales of the class Alphaproteobacteria.</title>
        <authorList>
            <person name="Akter S."/>
            <person name="Shazib S.U.A."/>
            <person name="Shin M.K."/>
        </authorList>
    </citation>
    <scope>NUCLEOTIDE SEQUENCE [LARGE SCALE GENOMIC DNA]</scope>
    <source>
        <strain evidence="3 4">Sp-1</strain>
    </source>
</reference>